<reference evidence="2" key="1">
    <citation type="journal article" date="2008" name="ISME J.">
        <title>Genomic patterns of recombination, clonal divergence and environment in marine microbial populations.</title>
        <authorList>
            <person name="Konstantinidis K.T."/>
            <person name="Delong E.F."/>
        </authorList>
    </citation>
    <scope>NUCLEOTIDE SEQUENCE</scope>
</reference>
<gene>
    <name evidence="2" type="ORF">ALOHA_HF4000133G03ctg1g23</name>
</gene>
<sequence length="96" mass="11713">MSLQNAVHQVPDCDKISKKYFFFYLHQHILNKIDFYIPFNENFILYLLVSDLYVLIISYNAFIKNENYLFLRFYLPLLDRDVDGPFEFDLKFRLTL</sequence>
<feature type="transmembrane region" description="Helical" evidence="1">
    <location>
        <begin position="43"/>
        <end position="62"/>
    </location>
</feature>
<keyword evidence="1" id="KW-1133">Transmembrane helix</keyword>
<keyword evidence="1" id="KW-0472">Membrane</keyword>
<keyword evidence="1" id="KW-0812">Transmembrane</keyword>
<evidence type="ECO:0000313" key="2">
    <source>
        <dbReference type="EMBL" id="ABZ06618.1"/>
    </source>
</evidence>
<name>B3T209_9ZZZZ</name>
<organism evidence="2">
    <name type="scientific">uncultured marine microorganism HF4000_133G03</name>
    <dbReference type="NCBI Taxonomy" id="455521"/>
    <lineage>
        <taxon>unclassified sequences</taxon>
        <taxon>environmental samples</taxon>
    </lineage>
</organism>
<protein>
    <submittedName>
        <fullName evidence="2">Uncharacterized protein</fullName>
    </submittedName>
</protein>
<dbReference type="EMBL" id="EU016580">
    <property type="protein sequence ID" value="ABZ06618.1"/>
    <property type="molecule type" value="Genomic_DNA"/>
</dbReference>
<evidence type="ECO:0000256" key="1">
    <source>
        <dbReference type="SAM" id="Phobius"/>
    </source>
</evidence>
<proteinExistence type="predicted"/>
<accession>B3T209</accession>
<dbReference type="AlphaFoldDB" id="B3T209"/>